<dbReference type="Proteomes" id="UP001165444">
    <property type="component" value="Unassembled WGS sequence"/>
</dbReference>
<feature type="domain" description="Glycosyltransferase 2-like" evidence="1">
    <location>
        <begin position="4"/>
        <end position="118"/>
    </location>
</feature>
<accession>A0ABT0C297</accession>
<dbReference type="CDD" id="cd00761">
    <property type="entry name" value="Glyco_tranf_GTA_type"/>
    <property type="match status" value="1"/>
</dbReference>
<evidence type="ECO:0000259" key="1">
    <source>
        <dbReference type="Pfam" id="PF00535"/>
    </source>
</evidence>
<keyword evidence="3" id="KW-1185">Reference proteome</keyword>
<dbReference type="SUPFAM" id="SSF53448">
    <property type="entry name" value="Nucleotide-diphospho-sugar transferases"/>
    <property type="match status" value="1"/>
</dbReference>
<dbReference type="EMBL" id="JAKZMM010000027">
    <property type="protein sequence ID" value="MCJ2381158.1"/>
    <property type="molecule type" value="Genomic_DNA"/>
</dbReference>
<protein>
    <submittedName>
        <fullName evidence="2">Glycosyltransferase family 2 protein</fullName>
    </submittedName>
</protein>
<evidence type="ECO:0000313" key="2">
    <source>
        <dbReference type="EMBL" id="MCJ2381158.1"/>
    </source>
</evidence>
<dbReference type="PANTHER" id="PTHR22916">
    <property type="entry name" value="GLYCOSYLTRANSFERASE"/>
    <property type="match status" value="1"/>
</dbReference>
<dbReference type="Pfam" id="PF00535">
    <property type="entry name" value="Glycos_transf_2"/>
    <property type="match status" value="1"/>
</dbReference>
<sequence length="270" mass="31229">MKISVIIPTYKPQAYLWECLDSLANQTFAKSDFEVLLILNGCKDPYEKLIRAYLNRHSDLQVIFIQTDQAGVSNARNIALNMANGEYVAFIDDDDYVSSRYLEELYAKASPNTISLSYAFAFKEGKPEKQLDYYISDAYDSCIKKKGKHRLLSSARKFFSGPCMKLIPRTFIQNRRFDVRFRNGEDSLFMFLISDKIENIAFTSKEAVYFRRYRENSAVVAKRSLSSVINNSLLLITCYTQIYMSSPLKYSFLFYFTRLLGAIHLIVKAF</sequence>
<reference evidence="2 3" key="1">
    <citation type="submission" date="2022-03" db="EMBL/GenBank/DDBJ databases">
        <title>Parabacteroides sp. nov. isolated from swine feces.</title>
        <authorList>
            <person name="Bak J.E."/>
        </authorList>
    </citation>
    <scope>NUCLEOTIDE SEQUENCE [LARGE SCALE GENOMIC DNA]</scope>
    <source>
        <strain evidence="2 3">AGMB00274</strain>
    </source>
</reference>
<dbReference type="PANTHER" id="PTHR22916:SF3">
    <property type="entry name" value="UDP-GLCNAC:BETAGAL BETA-1,3-N-ACETYLGLUCOSAMINYLTRANSFERASE-LIKE PROTEIN 1"/>
    <property type="match status" value="1"/>
</dbReference>
<dbReference type="InterPro" id="IPR001173">
    <property type="entry name" value="Glyco_trans_2-like"/>
</dbReference>
<evidence type="ECO:0000313" key="3">
    <source>
        <dbReference type="Proteomes" id="UP001165444"/>
    </source>
</evidence>
<organism evidence="2 3">
    <name type="scientific">Parabacteroides faecalis</name>
    <dbReference type="NCBI Taxonomy" id="2924040"/>
    <lineage>
        <taxon>Bacteria</taxon>
        <taxon>Pseudomonadati</taxon>
        <taxon>Bacteroidota</taxon>
        <taxon>Bacteroidia</taxon>
        <taxon>Bacteroidales</taxon>
        <taxon>Tannerellaceae</taxon>
        <taxon>Parabacteroides</taxon>
    </lineage>
</organism>
<gene>
    <name evidence="2" type="ORF">MUN53_11115</name>
</gene>
<proteinExistence type="predicted"/>
<dbReference type="Gene3D" id="3.90.550.10">
    <property type="entry name" value="Spore Coat Polysaccharide Biosynthesis Protein SpsA, Chain A"/>
    <property type="match status" value="1"/>
</dbReference>
<name>A0ABT0C297_9BACT</name>
<dbReference type="RefSeq" id="WP_243325478.1">
    <property type="nucleotide sequence ID" value="NZ_JAKZMM010000027.1"/>
</dbReference>
<comment type="caution">
    <text evidence="2">The sequence shown here is derived from an EMBL/GenBank/DDBJ whole genome shotgun (WGS) entry which is preliminary data.</text>
</comment>
<dbReference type="InterPro" id="IPR029044">
    <property type="entry name" value="Nucleotide-diphossugar_trans"/>
</dbReference>